<proteinExistence type="predicted"/>
<gene>
    <name evidence="1" type="ORF">L2E82_05566</name>
</gene>
<protein>
    <submittedName>
        <fullName evidence="1">Uncharacterized protein</fullName>
    </submittedName>
</protein>
<evidence type="ECO:0000313" key="2">
    <source>
        <dbReference type="Proteomes" id="UP001055811"/>
    </source>
</evidence>
<reference evidence="1 2" key="2">
    <citation type="journal article" date="2022" name="Mol. Ecol. Resour.">
        <title>The genomes of chicory, endive, great burdock and yacon provide insights into Asteraceae paleo-polyploidization history and plant inulin production.</title>
        <authorList>
            <person name="Fan W."/>
            <person name="Wang S."/>
            <person name="Wang H."/>
            <person name="Wang A."/>
            <person name="Jiang F."/>
            <person name="Liu H."/>
            <person name="Zhao H."/>
            <person name="Xu D."/>
            <person name="Zhang Y."/>
        </authorList>
    </citation>
    <scope>NUCLEOTIDE SEQUENCE [LARGE SCALE GENOMIC DNA]</scope>
    <source>
        <strain evidence="2">cv. Punajuju</strain>
        <tissue evidence="1">Leaves</tissue>
    </source>
</reference>
<comment type="caution">
    <text evidence="1">The sequence shown here is derived from an EMBL/GenBank/DDBJ whole genome shotgun (WGS) entry which is preliminary data.</text>
</comment>
<sequence>MVRCKDNILRANVARYQWHPPRPRGRRGLTPNLRHNIQSGSLRDGRSFADAVNGNSNSPSTDCKTNPPRIIANNYGKVIDSENYFVSRKDLSFARVGVLSALRRKINDEISVFIDGCNYRIGVMEIDDDWSPFNSASEISQDLSDEDDDDNCSDQDEDDRDEISDTWDHNSDDLEDGEIPANQDGEISADHDDGITAVQSLPTGMGNEPISATVEVVGSPRKSDEIEEAHTNIVNLSKENNNIGDDEMDKMSSVGLKKDPVIQQNEITNPPSSGPRNDLDASPIHVII</sequence>
<dbReference type="Proteomes" id="UP001055811">
    <property type="component" value="Linkage Group LG01"/>
</dbReference>
<reference evidence="2" key="1">
    <citation type="journal article" date="2022" name="Mol. Ecol. Resour.">
        <title>The genomes of chicory, endive, great burdock and yacon provide insights into Asteraceae palaeo-polyploidization history and plant inulin production.</title>
        <authorList>
            <person name="Fan W."/>
            <person name="Wang S."/>
            <person name="Wang H."/>
            <person name="Wang A."/>
            <person name="Jiang F."/>
            <person name="Liu H."/>
            <person name="Zhao H."/>
            <person name="Xu D."/>
            <person name="Zhang Y."/>
        </authorList>
    </citation>
    <scope>NUCLEOTIDE SEQUENCE [LARGE SCALE GENOMIC DNA]</scope>
    <source>
        <strain evidence="2">cv. Punajuju</strain>
    </source>
</reference>
<organism evidence="1 2">
    <name type="scientific">Cichorium intybus</name>
    <name type="common">Chicory</name>
    <dbReference type="NCBI Taxonomy" id="13427"/>
    <lineage>
        <taxon>Eukaryota</taxon>
        <taxon>Viridiplantae</taxon>
        <taxon>Streptophyta</taxon>
        <taxon>Embryophyta</taxon>
        <taxon>Tracheophyta</taxon>
        <taxon>Spermatophyta</taxon>
        <taxon>Magnoliopsida</taxon>
        <taxon>eudicotyledons</taxon>
        <taxon>Gunneridae</taxon>
        <taxon>Pentapetalae</taxon>
        <taxon>asterids</taxon>
        <taxon>campanulids</taxon>
        <taxon>Asterales</taxon>
        <taxon>Asteraceae</taxon>
        <taxon>Cichorioideae</taxon>
        <taxon>Cichorieae</taxon>
        <taxon>Cichoriinae</taxon>
        <taxon>Cichorium</taxon>
    </lineage>
</organism>
<evidence type="ECO:0000313" key="1">
    <source>
        <dbReference type="EMBL" id="KAI3791705.1"/>
    </source>
</evidence>
<dbReference type="EMBL" id="CM042009">
    <property type="protein sequence ID" value="KAI3791705.1"/>
    <property type="molecule type" value="Genomic_DNA"/>
</dbReference>
<accession>A0ACB9H962</accession>
<keyword evidence="2" id="KW-1185">Reference proteome</keyword>
<name>A0ACB9H962_CICIN</name>